<dbReference type="CDD" id="cd06561">
    <property type="entry name" value="AlkD_like"/>
    <property type="match status" value="1"/>
</dbReference>
<dbReference type="Gene3D" id="1.25.10.90">
    <property type="match status" value="1"/>
</dbReference>
<dbReference type="PANTHER" id="PTHR34070">
    <property type="entry name" value="ARMADILLO-TYPE FOLD"/>
    <property type="match status" value="1"/>
</dbReference>
<reference evidence="2" key="1">
    <citation type="submission" date="2017-09" db="EMBL/GenBank/DDBJ databases">
        <title>Depth-based differentiation of microbial function through sediment-hosted aquifers and enrichment of novel symbionts in the deep terrestrial subsurface.</title>
        <authorList>
            <person name="Probst A.J."/>
            <person name="Ladd B."/>
            <person name="Jarett J.K."/>
            <person name="Geller-Mcgrath D.E."/>
            <person name="Sieber C.M.K."/>
            <person name="Emerson J.B."/>
            <person name="Anantharaman K."/>
            <person name="Thomas B.C."/>
            <person name="Malmstrom R."/>
            <person name="Stieglmeier M."/>
            <person name="Klingl A."/>
            <person name="Woyke T."/>
            <person name="Ryan C.M."/>
            <person name="Banfield J.F."/>
        </authorList>
    </citation>
    <scope>NUCLEOTIDE SEQUENCE [LARGE SCALE GENOMIC DNA]</scope>
</reference>
<dbReference type="AlphaFoldDB" id="A0A2H0UP57"/>
<name>A0A2H0UP57_9BACT</name>
<dbReference type="InterPro" id="IPR016024">
    <property type="entry name" value="ARM-type_fold"/>
</dbReference>
<gene>
    <name evidence="1" type="ORF">COU10_00600</name>
</gene>
<dbReference type="InterPro" id="IPR014825">
    <property type="entry name" value="DNA_alkylation"/>
</dbReference>
<dbReference type="Pfam" id="PF08713">
    <property type="entry name" value="DNA_alkylation"/>
    <property type="match status" value="1"/>
</dbReference>
<dbReference type="EMBL" id="PFBC01000011">
    <property type="protein sequence ID" value="PIR88161.1"/>
    <property type="molecule type" value="Genomic_DNA"/>
</dbReference>
<protein>
    <submittedName>
        <fullName evidence="1">DNA alkylation repair protein</fullName>
    </submittedName>
</protein>
<evidence type="ECO:0000313" key="2">
    <source>
        <dbReference type="Proteomes" id="UP000230903"/>
    </source>
</evidence>
<sequence>MSLIKLKKELRTFASPAQAKTLAWFFKTGPGQYGEGDIFIGLNNPKMRALAKKYSSLNLADITDLLHSPFHEERQIALFILVSQFQKGDAKIQKRIYLFYLKNTRYINNWDLVDLSAHKIVGQYLLTRPKKQNILIKLARSKNLWKKRIAIISTAAFISQKQFTLTFKIADILLHDDHDLIHKAVGWMLREVGNRDQKAEENFLKTRYKTMPRTMLRYAIEKFPEPLRQAYLKSKT</sequence>
<dbReference type="PANTHER" id="PTHR34070:SF1">
    <property type="entry name" value="DNA ALKYLATION REPAIR PROTEIN"/>
    <property type="match status" value="1"/>
</dbReference>
<comment type="caution">
    <text evidence="1">The sequence shown here is derived from an EMBL/GenBank/DDBJ whole genome shotgun (WGS) entry which is preliminary data.</text>
</comment>
<accession>A0A2H0UP57</accession>
<dbReference type="Proteomes" id="UP000230903">
    <property type="component" value="Unassembled WGS sequence"/>
</dbReference>
<dbReference type="SUPFAM" id="SSF48371">
    <property type="entry name" value="ARM repeat"/>
    <property type="match status" value="1"/>
</dbReference>
<proteinExistence type="predicted"/>
<evidence type="ECO:0000313" key="1">
    <source>
        <dbReference type="EMBL" id="PIR88161.1"/>
    </source>
</evidence>
<organism evidence="1 2">
    <name type="scientific">Candidatus Harrisonbacteria bacterium CG10_big_fil_rev_8_21_14_0_10_45_28</name>
    <dbReference type="NCBI Taxonomy" id="1974586"/>
    <lineage>
        <taxon>Bacteria</taxon>
        <taxon>Candidatus Harrisoniibacteriota</taxon>
    </lineage>
</organism>